<organism evidence="5 6">
    <name type="scientific">Tilletia horrida</name>
    <dbReference type="NCBI Taxonomy" id="155126"/>
    <lineage>
        <taxon>Eukaryota</taxon>
        <taxon>Fungi</taxon>
        <taxon>Dikarya</taxon>
        <taxon>Basidiomycota</taxon>
        <taxon>Ustilaginomycotina</taxon>
        <taxon>Exobasidiomycetes</taxon>
        <taxon>Tilletiales</taxon>
        <taxon>Tilletiaceae</taxon>
        <taxon>Tilletia</taxon>
    </lineage>
</organism>
<dbReference type="InterPro" id="IPR045237">
    <property type="entry name" value="COPS7/eIF3m"/>
</dbReference>
<gene>
    <name evidence="5" type="ORF">OC846_000353</name>
</gene>
<dbReference type="SMART" id="SM00088">
    <property type="entry name" value="PINT"/>
    <property type="match status" value="1"/>
</dbReference>
<dbReference type="InterPro" id="IPR000717">
    <property type="entry name" value="PCI_dom"/>
</dbReference>
<evidence type="ECO:0000313" key="5">
    <source>
        <dbReference type="EMBL" id="KAK0557565.1"/>
    </source>
</evidence>
<sequence>MSALTSSASALAALEPYLLLAKNAKGAAAAKLIEQATSAPGCYVFSELLDVEGIKQLADSPAHASHYALLELFAYGAFPDYTAAQTAAQAPGGPKMIYPALNEAQSAKLQRLTLVTYASRSRVLDYGTLANALGLATGPGSTSAAGSSTVPNASYALSESCIRELEDIIIEALYAGVLSGKLNQQLRRFEVEAAMGRDVRGAQELGDIANSLQAWSTSADVVLNQLSERISGARASARRAAEQKSAHEAEITKVLYQLYDQALGGRKGAAAAAERRKADEGDAMDVDAEVYERGDRETGASHGGRRKKMPVSQLARHKRSRN</sequence>
<dbReference type="Pfam" id="PF22061">
    <property type="entry name" value="CSN7_HB_subdom"/>
    <property type="match status" value="1"/>
</dbReference>
<dbReference type="PANTHER" id="PTHR15350:SF5">
    <property type="entry name" value="COP9 SIGNALOSOME COMPLEX SUBUNIT 7"/>
    <property type="match status" value="1"/>
</dbReference>
<evidence type="ECO:0000256" key="2">
    <source>
        <dbReference type="ARBA" id="ARBA00022790"/>
    </source>
</evidence>
<keyword evidence="6" id="KW-1185">Reference proteome</keyword>
<evidence type="ECO:0000256" key="3">
    <source>
        <dbReference type="SAM" id="MobiDB-lite"/>
    </source>
</evidence>
<proteinExistence type="inferred from homology"/>
<protein>
    <recommendedName>
        <fullName evidence="4">PCI domain-containing protein</fullName>
    </recommendedName>
</protein>
<dbReference type="GO" id="GO:0008180">
    <property type="term" value="C:COP9 signalosome"/>
    <property type="evidence" value="ECO:0007669"/>
    <property type="project" value="UniProtKB-KW"/>
</dbReference>
<reference evidence="5" key="1">
    <citation type="journal article" date="2023" name="PhytoFront">
        <title>Draft Genome Resources of Seven Strains of Tilletia horrida, Causal Agent of Kernel Smut of Rice.</title>
        <authorList>
            <person name="Khanal S."/>
            <person name="Antony Babu S."/>
            <person name="Zhou X.G."/>
        </authorList>
    </citation>
    <scope>NUCLEOTIDE SEQUENCE</scope>
    <source>
        <strain evidence="5">TX6</strain>
    </source>
</reference>
<dbReference type="PROSITE" id="PS50250">
    <property type="entry name" value="PCI"/>
    <property type="match status" value="1"/>
</dbReference>
<evidence type="ECO:0000256" key="1">
    <source>
        <dbReference type="ARBA" id="ARBA00008482"/>
    </source>
</evidence>
<evidence type="ECO:0000259" key="4">
    <source>
        <dbReference type="PROSITE" id="PS50250"/>
    </source>
</evidence>
<keyword evidence="2" id="KW-0736">Signalosome</keyword>
<feature type="compositionally biased region" description="Basic and acidic residues" evidence="3">
    <location>
        <begin position="290"/>
        <end position="299"/>
    </location>
</feature>
<dbReference type="PANTHER" id="PTHR15350">
    <property type="entry name" value="COP9 SIGNALOSOME COMPLEX SUBUNIT 7/DENDRITIC CELL PROTEIN GA17"/>
    <property type="match status" value="1"/>
</dbReference>
<comment type="similarity">
    <text evidence="1">Belongs to the CSN7/EIF3M family. CSN7 subfamily.</text>
</comment>
<comment type="caution">
    <text evidence="5">The sequence shown here is derived from an EMBL/GenBank/DDBJ whole genome shotgun (WGS) entry which is preliminary data.</text>
</comment>
<feature type="domain" description="PCI" evidence="4">
    <location>
        <begin position="1"/>
        <end position="196"/>
    </location>
</feature>
<dbReference type="Proteomes" id="UP001176517">
    <property type="component" value="Unassembled WGS sequence"/>
</dbReference>
<feature type="compositionally biased region" description="Basic residues" evidence="3">
    <location>
        <begin position="303"/>
        <end position="322"/>
    </location>
</feature>
<dbReference type="AlphaFoldDB" id="A0AAN6GW06"/>
<accession>A0AAN6GW06</accession>
<evidence type="ECO:0000313" key="6">
    <source>
        <dbReference type="Proteomes" id="UP001176517"/>
    </source>
</evidence>
<dbReference type="EMBL" id="JAPDMZ010000004">
    <property type="protein sequence ID" value="KAK0557565.1"/>
    <property type="molecule type" value="Genomic_DNA"/>
</dbReference>
<feature type="region of interest" description="Disordered" evidence="3">
    <location>
        <begin position="274"/>
        <end position="322"/>
    </location>
</feature>
<name>A0AAN6GW06_9BASI</name>